<dbReference type="Proteomes" id="UP000821853">
    <property type="component" value="Unassembled WGS sequence"/>
</dbReference>
<gene>
    <name evidence="2" type="ORF">HPB48_015653</name>
</gene>
<dbReference type="PANTHER" id="PTHR46599">
    <property type="entry name" value="PIGGYBAC TRANSPOSABLE ELEMENT-DERIVED PROTEIN 4"/>
    <property type="match status" value="1"/>
</dbReference>
<dbReference type="Pfam" id="PF13843">
    <property type="entry name" value="DDE_Tnp_1_7"/>
    <property type="match status" value="1"/>
</dbReference>
<dbReference type="InterPro" id="IPR029526">
    <property type="entry name" value="PGBD"/>
</dbReference>
<proteinExistence type="predicted"/>
<dbReference type="EMBL" id="JABSTR010000008">
    <property type="protein sequence ID" value="KAH9378166.1"/>
    <property type="molecule type" value="Genomic_DNA"/>
</dbReference>
<reference evidence="2 3" key="1">
    <citation type="journal article" date="2020" name="Cell">
        <title>Large-Scale Comparative Analyses of Tick Genomes Elucidate Their Genetic Diversity and Vector Capacities.</title>
        <authorList>
            <consortium name="Tick Genome and Microbiome Consortium (TIGMIC)"/>
            <person name="Jia N."/>
            <person name="Wang J."/>
            <person name="Shi W."/>
            <person name="Du L."/>
            <person name="Sun Y."/>
            <person name="Zhan W."/>
            <person name="Jiang J.F."/>
            <person name="Wang Q."/>
            <person name="Zhang B."/>
            <person name="Ji P."/>
            <person name="Bell-Sakyi L."/>
            <person name="Cui X.M."/>
            <person name="Yuan T.T."/>
            <person name="Jiang B.G."/>
            <person name="Yang W.F."/>
            <person name="Lam T.T."/>
            <person name="Chang Q.C."/>
            <person name="Ding S.J."/>
            <person name="Wang X.J."/>
            <person name="Zhu J.G."/>
            <person name="Ruan X.D."/>
            <person name="Zhao L."/>
            <person name="Wei J.T."/>
            <person name="Ye R.Z."/>
            <person name="Que T.C."/>
            <person name="Du C.H."/>
            <person name="Zhou Y.H."/>
            <person name="Cheng J.X."/>
            <person name="Dai P.F."/>
            <person name="Guo W.B."/>
            <person name="Han X.H."/>
            <person name="Huang E.J."/>
            <person name="Li L.F."/>
            <person name="Wei W."/>
            <person name="Gao Y.C."/>
            <person name="Liu J.Z."/>
            <person name="Shao H.Z."/>
            <person name="Wang X."/>
            <person name="Wang C.C."/>
            <person name="Yang T.C."/>
            <person name="Huo Q.B."/>
            <person name="Li W."/>
            <person name="Chen H.Y."/>
            <person name="Chen S.E."/>
            <person name="Zhou L.G."/>
            <person name="Ni X.B."/>
            <person name="Tian J.H."/>
            <person name="Sheng Y."/>
            <person name="Liu T."/>
            <person name="Pan Y.S."/>
            <person name="Xia L.Y."/>
            <person name="Li J."/>
            <person name="Zhao F."/>
            <person name="Cao W.C."/>
        </authorList>
    </citation>
    <scope>NUCLEOTIDE SEQUENCE [LARGE SCALE GENOMIC DNA]</scope>
    <source>
        <strain evidence="2">HaeL-2018</strain>
    </source>
</reference>
<comment type="caution">
    <text evidence="2">The sequence shown here is derived from an EMBL/GenBank/DDBJ whole genome shotgun (WGS) entry which is preliminary data.</text>
</comment>
<dbReference type="PANTHER" id="PTHR46599:SF3">
    <property type="entry name" value="PIGGYBAC TRANSPOSABLE ELEMENT-DERIVED PROTEIN 4"/>
    <property type="match status" value="1"/>
</dbReference>
<protein>
    <recommendedName>
        <fullName evidence="1">PiggyBac transposable element-derived protein domain-containing protein</fullName>
    </recommendedName>
</protein>
<dbReference type="AlphaFoldDB" id="A0A9J6GI46"/>
<dbReference type="VEuPathDB" id="VectorBase:HLOH_050140"/>
<evidence type="ECO:0000259" key="1">
    <source>
        <dbReference type="Pfam" id="PF13843"/>
    </source>
</evidence>
<dbReference type="OrthoDB" id="6430771at2759"/>
<feature type="domain" description="PiggyBac transposable element-derived protein" evidence="1">
    <location>
        <begin position="4"/>
        <end position="145"/>
    </location>
</feature>
<organism evidence="2 3">
    <name type="scientific">Haemaphysalis longicornis</name>
    <name type="common">Bush tick</name>
    <dbReference type="NCBI Taxonomy" id="44386"/>
    <lineage>
        <taxon>Eukaryota</taxon>
        <taxon>Metazoa</taxon>
        <taxon>Ecdysozoa</taxon>
        <taxon>Arthropoda</taxon>
        <taxon>Chelicerata</taxon>
        <taxon>Arachnida</taxon>
        <taxon>Acari</taxon>
        <taxon>Parasitiformes</taxon>
        <taxon>Ixodida</taxon>
        <taxon>Ixodoidea</taxon>
        <taxon>Ixodidae</taxon>
        <taxon>Haemaphysalinae</taxon>
        <taxon>Haemaphysalis</taxon>
    </lineage>
</organism>
<keyword evidence="3" id="KW-1185">Reference proteome</keyword>
<accession>A0A9J6GI46</accession>
<evidence type="ECO:0000313" key="2">
    <source>
        <dbReference type="EMBL" id="KAH9378166.1"/>
    </source>
</evidence>
<name>A0A9J6GI46_HAELO</name>
<sequence length="146" mass="16568">MELKCREHFNAGPKIFIDASIVGFKGRISFEWYNPQKPTKGSMRVYALADGQTGYIWLTNSHTTAAQLIASAVPRFPLHAGLCFTCRRKWSKLHQAVAIICIRIEFVRPPMLAEELRSHSILLTGTVMTNSKAHAIQQLKNKMKKR</sequence>
<evidence type="ECO:0000313" key="3">
    <source>
        <dbReference type="Proteomes" id="UP000821853"/>
    </source>
</evidence>